<evidence type="ECO:0000256" key="8">
    <source>
        <dbReference type="ARBA" id="ARBA00022777"/>
    </source>
</evidence>
<dbReference type="PANTHER" id="PTHR45852:SF1">
    <property type="entry name" value="SERINE_THREONINE-PROTEIN KINASE RIO2"/>
    <property type="match status" value="1"/>
</dbReference>
<sequence>MGRMEVEKLRYLEREDFRVLIAVSWGSFNIEMGMKNHELVPLPLISAIAGIHRGAVARMLSDLLKHGLVAFERSKKCRFLACFGFHCLQTLDKKNINTVYPFLVDGYRLTVLGYDFLALKALCTRGVVGSVGNQIGVGKESDVYVGGDPERNDLCLKFHRLGRTSFRRIKEKRDYHRKRHAASWLYLGRLAAAKETEEESEDDTIQEEEENKEELRKEEMMSKNEAKLLSQSERFTSWLGEATNQLEQLVVEEAGSPGDECPLLVHLREVERKAEPREEREPYIRAREELDRIEAEAAETPQTSEEPHPEHPVQHRPRKGHGAPSVTSTTSTIPPEEIKRRVALEKFRNKEKTKIRVKGKQSAVGRGRKENRHTISEYKGWI</sequence>
<keyword evidence="16" id="KW-1185">Reference proteome</keyword>
<feature type="compositionally biased region" description="Acidic residues" evidence="13">
    <location>
        <begin position="196"/>
        <end position="212"/>
    </location>
</feature>
<dbReference type="GO" id="GO:0004674">
    <property type="term" value="F:protein serine/threonine kinase activity"/>
    <property type="evidence" value="ECO:0007669"/>
    <property type="project" value="UniProtKB-KW"/>
</dbReference>
<dbReference type="Pfam" id="PF01163">
    <property type="entry name" value="RIO1"/>
    <property type="match status" value="1"/>
</dbReference>
<dbReference type="OrthoDB" id="10258631at2759"/>
<evidence type="ECO:0000256" key="6">
    <source>
        <dbReference type="ARBA" id="ARBA00022723"/>
    </source>
</evidence>
<dbReference type="EMBL" id="KN551906">
    <property type="protein sequence ID" value="KHJ91640.1"/>
    <property type="molecule type" value="Genomic_DNA"/>
</dbReference>
<keyword evidence="10" id="KW-0460">Magnesium</keyword>
<evidence type="ECO:0000256" key="2">
    <source>
        <dbReference type="ARBA" id="ARBA00009196"/>
    </source>
</evidence>
<feature type="region of interest" description="Disordered" evidence="13">
    <location>
        <begin position="195"/>
        <end position="219"/>
    </location>
</feature>
<accession>A0A0B1T8I6</accession>
<evidence type="ECO:0000256" key="13">
    <source>
        <dbReference type="SAM" id="MobiDB-lite"/>
    </source>
</evidence>
<dbReference type="SUPFAM" id="SSF46785">
    <property type="entry name" value="Winged helix' DNA-binding domain"/>
    <property type="match status" value="1"/>
</dbReference>
<dbReference type="InterPro" id="IPR000687">
    <property type="entry name" value="RIO_kinase"/>
</dbReference>
<dbReference type="InterPro" id="IPR015285">
    <property type="entry name" value="RIO2_wHTH_N"/>
</dbReference>
<dbReference type="SMART" id="SM00090">
    <property type="entry name" value="RIO"/>
    <property type="match status" value="1"/>
</dbReference>
<evidence type="ECO:0000256" key="12">
    <source>
        <dbReference type="ARBA" id="ARBA00048679"/>
    </source>
</evidence>
<comment type="similarity">
    <text evidence="2">Belongs to the protein kinase superfamily. RIO-type Ser/Thr kinase family.</text>
</comment>
<dbReference type="Proteomes" id="UP000053660">
    <property type="component" value="Unassembled WGS sequence"/>
</dbReference>
<evidence type="ECO:0000256" key="10">
    <source>
        <dbReference type="ARBA" id="ARBA00022842"/>
    </source>
</evidence>
<dbReference type="PANTHER" id="PTHR45852">
    <property type="entry name" value="SER/THR-PROTEIN KINASE RIO2"/>
    <property type="match status" value="1"/>
</dbReference>
<dbReference type="InterPro" id="IPR036390">
    <property type="entry name" value="WH_DNA-bd_sf"/>
</dbReference>
<evidence type="ECO:0000256" key="1">
    <source>
        <dbReference type="ARBA" id="ARBA00001946"/>
    </source>
</evidence>
<comment type="catalytic activity">
    <reaction evidence="11">
        <text>L-threonyl-[protein] + ATP = O-phospho-L-threonyl-[protein] + ADP + H(+)</text>
        <dbReference type="Rhea" id="RHEA:46608"/>
        <dbReference type="Rhea" id="RHEA-COMP:11060"/>
        <dbReference type="Rhea" id="RHEA-COMP:11605"/>
        <dbReference type="ChEBI" id="CHEBI:15378"/>
        <dbReference type="ChEBI" id="CHEBI:30013"/>
        <dbReference type="ChEBI" id="CHEBI:30616"/>
        <dbReference type="ChEBI" id="CHEBI:61977"/>
        <dbReference type="ChEBI" id="CHEBI:456216"/>
        <dbReference type="EC" id="2.7.11.1"/>
    </reaction>
</comment>
<protein>
    <recommendedName>
        <fullName evidence="3">non-specific serine/threonine protein kinase</fullName>
        <ecNumber evidence="3">2.7.11.1</ecNumber>
    </recommendedName>
</protein>
<evidence type="ECO:0000259" key="14">
    <source>
        <dbReference type="SMART" id="SM00090"/>
    </source>
</evidence>
<keyword evidence="7" id="KW-0547">Nucleotide-binding</keyword>
<dbReference type="EC" id="2.7.11.1" evidence="3"/>
<dbReference type="Gene3D" id="3.30.200.20">
    <property type="entry name" value="Phosphorylase Kinase, domain 1"/>
    <property type="match status" value="1"/>
</dbReference>
<dbReference type="GO" id="GO:0005524">
    <property type="term" value="F:ATP binding"/>
    <property type="evidence" value="ECO:0007669"/>
    <property type="project" value="UniProtKB-KW"/>
</dbReference>
<evidence type="ECO:0000256" key="3">
    <source>
        <dbReference type="ARBA" id="ARBA00012513"/>
    </source>
</evidence>
<comment type="catalytic activity">
    <reaction evidence="12">
        <text>L-seryl-[protein] + ATP = O-phospho-L-seryl-[protein] + ADP + H(+)</text>
        <dbReference type="Rhea" id="RHEA:17989"/>
        <dbReference type="Rhea" id="RHEA-COMP:9863"/>
        <dbReference type="Rhea" id="RHEA-COMP:11604"/>
        <dbReference type="ChEBI" id="CHEBI:15378"/>
        <dbReference type="ChEBI" id="CHEBI:29999"/>
        <dbReference type="ChEBI" id="CHEBI:30616"/>
        <dbReference type="ChEBI" id="CHEBI:83421"/>
        <dbReference type="ChEBI" id="CHEBI:456216"/>
        <dbReference type="EC" id="2.7.11.1"/>
    </reaction>
</comment>
<evidence type="ECO:0000256" key="7">
    <source>
        <dbReference type="ARBA" id="ARBA00022741"/>
    </source>
</evidence>
<feature type="compositionally biased region" description="Basic and acidic residues" evidence="13">
    <location>
        <begin position="336"/>
        <end position="354"/>
    </location>
</feature>
<proteinExistence type="inferred from homology"/>
<keyword evidence="8" id="KW-0418">Kinase</keyword>
<keyword evidence="6" id="KW-0479">Metal-binding</keyword>
<evidence type="ECO:0000256" key="5">
    <source>
        <dbReference type="ARBA" id="ARBA00022679"/>
    </source>
</evidence>
<keyword evidence="4" id="KW-0723">Serine/threonine-protein kinase</keyword>
<name>A0A0B1T8I6_OESDE</name>
<dbReference type="InterPro" id="IPR018934">
    <property type="entry name" value="RIO_dom"/>
</dbReference>
<dbReference type="GO" id="GO:0005634">
    <property type="term" value="C:nucleus"/>
    <property type="evidence" value="ECO:0007669"/>
    <property type="project" value="TreeGrafter"/>
</dbReference>
<gene>
    <name evidence="15" type="ORF">OESDEN_08491</name>
</gene>
<dbReference type="GO" id="GO:0030688">
    <property type="term" value="C:preribosome, small subunit precursor"/>
    <property type="evidence" value="ECO:0007669"/>
    <property type="project" value="TreeGrafter"/>
</dbReference>
<reference evidence="15 16" key="1">
    <citation type="submission" date="2014-03" db="EMBL/GenBank/DDBJ databases">
        <title>Draft genome of the hookworm Oesophagostomum dentatum.</title>
        <authorList>
            <person name="Mitreva M."/>
        </authorList>
    </citation>
    <scope>NUCLEOTIDE SEQUENCE [LARGE SCALE GENOMIC DNA]</scope>
    <source>
        <strain evidence="15 16">OD-Hann</strain>
    </source>
</reference>
<evidence type="ECO:0000256" key="11">
    <source>
        <dbReference type="ARBA" id="ARBA00047899"/>
    </source>
</evidence>
<dbReference type="GO" id="GO:0046872">
    <property type="term" value="F:metal ion binding"/>
    <property type="evidence" value="ECO:0007669"/>
    <property type="project" value="UniProtKB-KW"/>
</dbReference>
<dbReference type="AlphaFoldDB" id="A0A0B1T8I6"/>
<keyword evidence="9" id="KW-0067">ATP-binding</keyword>
<evidence type="ECO:0000256" key="9">
    <source>
        <dbReference type="ARBA" id="ARBA00022840"/>
    </source>
</evidence>
<feature type="domain" description="RIO kinase" evidence="14">
    <location>
        <begin position="103"/>
        <end position="295"/>
    </location>
</feature>
<dbReference type="GO" id="GO:0030490">
    <property type="term" value="P:maturation of SSU-rRNA"/>
    <property type="evidence" value="ECO:0007669"/>
    <property type="project" value="TreeGrafter"/>
</dbReference>
<evidence type="ECO:0000313" key="16">
    <source>
        <dbReference type="Proteomes" id="UP000053660"/>
    </source>
</evidence>
<evidence type="ECO:0000313" key="15">
    <source>
        <dbReference type="EMBL" id="KHJ91640.1"/>
    </source>
</evidence>
<evidence type="ECO:0000256" key="4">
    <source>
        <dbReference type="ARBA" id="ARBA00022527"/>
    </source>
</evidence>
<organism evidence="15 16">
    <name type="scientific">Oesophagostomum dentatum</name>
    <name type="common">Nodular worm</name>
    <dbReference type="NCBI Taxonomy" id="61180"/>
    <lineage>
        <taxon>Eukaryota</taxon>
        <taxon>Metazoa</taxon>
        <taxon>Ecdysozoa</taxon>
        <taxon>Nematoda</taxon>
        <taxon>Chromadorea</taxon>
        <taxon>Rhabditida</taxon>
        <taxon>Rhabditina</taxon>
        <taxon>Rhabditomorpha</taxon>
        <taxon>Strongyloidea</taxon>
        <taxon>Strongylidae</taxon>
        <taxon>Oesophagostomum</taxon>
    </lineage>
</organism>
<comment type="cofactor">
    <cofactor evidence="1">
        <name>Mg(2+)</name>
        <dbReference type="ChEBI" id="CHEBI:18420"/>
    </cofactor>
</comment>
<dbReference type="Gene3D" id="1.10.10.10">
    <property type="entry name" value="Winged helix-like DNA-binding domain superfamily/Winged helix DNA-binding domain"/>
    <property type="match status" value="1"/>
</dbReference>
<dbReference type="FunFam" id="3.30.200.20:FF:000052">
    <property type="entry name" value="Serine/threonine-protein kinase RIO2"/>
    <property type="match status" value="1"/>
</dbReference>
<dbReference type="GO" id="GO:0005829">
    <property type="term" value="C:cytosol"/>
    <property type="evidence" value="ECO:0007669"/>
    <property type="project" value="TreeGrafter"/>
</dbReference>
<feature type="region of interest" description="Disordered" evidence="13">
    <location>
        <begin position="293"/>
        <end position="382"/>
    </location>
</feature>
<keyword evidence="5" id="KW-0808">Transferase</keyword>
<dbReference type="Pfam" id="PF09202">
    <property type="entry name" value="Rio2_N"/>
    <property type="match status" value="1"/>
</dbReference>
<dbReference type="InterPro" id="IPR036388">
    <property type="entry name" value="WH-like_DNA-bd_sf"/>
</dbReference>